<dbReference type="OrthoDB" id="3557569at2759"/>
<evidence type="ECO:0000259" key="1">
    <source>
        <dbReference type="Pfam" id="PF20150"/>
    </source>
</evidence>
<dbReference type="Pfam" id="PF20150">
    <property type="entry name" value="2EXR"/>
    <property type="match status" value="1"/>
</dbReference>
<organism evidence="2 3">
    <name type="scientific">[Torrubiella] hemipterigena</name>
    <dbReference type="NCBI Taxonomy" id="1531966"/>
    <lineage>
        <taxon>Eukaryota</taxon>
        <taxon>Fungi</taxon>
        <taxon>Dikarya</taxon>
        <taxon>Ascomycota</taxon>
        <taxon>Pezizomycotina</taxon>
        <taxon>Sordariomycetes</taxon>
        <taxon>Hypocreomycetidae</taxon>
        <taxon>Hypocreales</taxon>
        <taxon>Clavicipitaceae</taxon>
        <taxon>Clavicipitaceae incertae sedis</taxon>
        <taxon>'Torrubiella' clade</taxon>
    </lineage>
</organism>
<dbReference type="EMBL" id="CDHN01000006">
    <property type="protein sequence ID" value="CEJ93856.1"/>
    <property type="molecule type" value="Genomic_DNA"/>
</dbReference>
<name>A0A0A1T9U9_9HYPO</name>
<proteinExistence type="predicted"/>
<dbReference type="PANTHER" id="PTHR35910:SF6">
    <property type="entry name" value="2EXR DOMAIN-CONTAINING PROTEIN"/>
    <property type="match status" value="1"/>
</dbReference>
<dbReference type="HOGENOM" id="CLU_050715_0_0_1"/>
<dbReference type="InterPro" id="IPR045518">
    <property type="entry name" value="2EXR"/>
</dbReference>
<evidence type="ECO:0000313" key="3">
    <source>
        <dbReference type="Proteomes" id="UP000039046"/>
    </source>
</evidence>
<keyword evidence="3" id="KW-1185">Reference proteome</keyword>
<sequence>MDVIMIDEVLPEPNTPQAFPQFCNLPAELRLRIWNMAQPGARIVPIQCGSDSLSRDSRRVKSSTNLKIEHYMATGCTSSAPVPSSLHACSEARFEMAKYYRPHFGFARRQGHVFFDPTSDILYFGPRPGFMAADSQFHTCMAMCDPNELASIRRIAISDSLFWIDHQYRSTTAANLTIRVLRQIATHMHGLKEIFFIPRDQDASGPELLFVQQRMHMQVCAALEIVCEEYPEWKPPPCKMTTLQELSAVER</sequence>
<protein>
    <recommendedName>
        <fullName evidence="1">2EXR domain-containing protein</fullName>
    </recommendedName>
</protein>
<dbReference type="AlphaFoldDB" id="A0A0A1T9U9"/>
<accession>A0A0A1T9U9</accession>
<evidence type="ECO:0000313" key="2">
    <source>
        <dbReference type="EMBL" id="CEJ93856.1"/>
    </source>
</evidence>
<dbReference type="PANTHER" id="PTHR35910">
    <property type="entry name" value="2EXR DOMAIN-CONTAINING PROTEIN"/>
    <property type="match status" value="1"/>
</dbReference>
<reference evidence="2 3" key="1">
    <citation type="journal article" date="2015" name="Genome Announc.">
        <title>Draft Genome Sequence and Gene Annotation of the Entomopathogenic Fungus Verticillium hemipterigenum.</title>
        <authorList>
            <person name="Horn F."/>
            <person name="Habel A."/>
            <person name="Scharf D.H."/>
            <person name="Dworschak J."/>
            <person name="Brakhage A.A."/>
            <person name="Guthke R."/>
            <person name="Hertweck C."/>
            <person name="Linde J."/>
        </authorList>
    </citation>
    <scope>NUCLEOTIDE SEQUENCE [LARGE SCALE GENOMIC DNA]</scope>
</reference>
<dbReference type="Proteomes" id="UP000039046">
    <property type="component" value="Unassembled WGS sequence"/>
</dbReference>
<gene>
    <name evidence="2" type="ORF">VHEMI09422</name>
</gene>
<feature type="domain" description="2EXR" evidence="1">
    <location>
        <begin position="19"/>
        <end position="122"/>
    </location>
</feature>